<sequence length="59" mass="7114">MSISRPKRRLHLEYKRNWRRSILDKDLQQILSTSADIETTSIEEEGEEEERTEKKVKLI</sequence>
<feature type="region of interest" description="Disordered" evidence="1">
    <location>
        <begin position="38"/>
        <end position="59"/>
    </location>
</feature>
<dbReference type="EMBL" id="CAJOBJ010036223">
    <property type="protein sequence ID" value="CAF4301122.1"/>
    <property type="molecule type" value="Genomic_DNA"/>
</dbReference>
<organism evidence="2 3">
    <name type="scientific">Rotaria magnacalcarata</name>
    <dbReference type="NCBI Taxonomy" id="392030"/>
    <lineage>
        <taxon>Eukaryota</taxon>
        <taxon>Metazoa</taxon>
        <taxon>Spiralia</taxon>
        <taxon>Gnathifera</taxon>
        <taxon>Rotifera</taxon>
        <taxon>Eurotatoria</taxon>
        <taxon>Bdelloidea</taxon>
        <taxon>Philodinida</taxon>
        <taxon>Philodinidae</taxon>
        <taxon>Rotaria</taxon>
    </lineage>
</organism>
<evidence type="ECO:0000256" key="1">
    <source>
        <dbReference type="SAM" id="MobiDB-lite"/>
    </source>
</evidence>
<proteinExistence type="predicted"/>
<comment type="caution">
    <text evidence="2">The sequence shown here is derived from an EMBL/GenBank/DDBJ whole genome shotgun (WGS) entry which is preliminary data.</text>
</comment>
<feature type="compositionally biased region" description="Acidic residues" evidence="1">
    <location>
        <begin position="41"/>
        <end position="50"/>
    </location>
</feature>
<evidence type="ECO:0000313" key="2">
    <source>
        <dbReference type="EMBL" id="CAF4301122.1"/>
    </source>
</evidence>
<evidence type="ECO:0000313" key="3">
    <source>
        <dbReference type="Proteomes" id="UP000681720"/>
    </source>
</evidence>
<reference evidence="2" key="1">
    <citation type="submission" date="2021-02" db="EMBL/GenBank/DDBJ databases">
        <authorList>
            <person name="Nowell W R."/>
        </authorList>
    </citation>
    <scope>NUCLEOTIDE SEQUENCE</scope>
</reference>
<name>A0A8S2TR16_9BILA</name>
<protein>
    <submittedName>
        <fullName evidence="2">Uncharacterized protein</fullName>
    </submittedName>
</protein>
<dbReference type="AlphaFoldDB" id="A0A8S2TR16"/>
<accession>A0A8S2TR16</accession>
<dbReference type="Proteomes" id="UP000681720">
    <property type="component" value="Unassembled WGS sequence"/>
</dbReference>
<gene>
    <name evidence="2" type="ORF">GIL414_LOCUS25852</name>
</gene>